<evidence type="ECO:0000256" key="1">
    <source>
        <dbReference type="SAM" id="MobiDB-lite"/>
    </source>
</evidence>
<dbReference type="SUPFAM" id="SSF56112">
    <property type="entry name" value="Protein kinase-like (PK-like)"/>
    <property type="match status" value="1"/>
</dbReference>
<sequence length="710" mass="79964">MPAPPTNLLEPRSTSNLSVPSMTTILSVAQPVVGVVPIAVTQIQAVLNLALMLARQMKDLQVLHSSEVELLTRLETTISIILETALDDERCRYEPRFIEALEHIRSSLYYVKSYLDTRANRTFYQWYRAFFTKGYVKNAKDCRDFLDLSLDRFKLVCSIQTELAYDDMSAKMILLERVVTDTLATLATASQPLTSSDSICPDQQQHRRTGVKESEIRPSPDPNFIRSISPAHDEHVRHMRDLSDGKDVDPPKVRRTRRNRRKRTIATQHLRDDDAGTVSDTEYLSEGNCDVTSTHRIQSRRVGRETYDNLRRRGVVILDENFYSEAPDPTLKYDMDSATNIHALPPSSRMAQYANMSVGPNENAPMHVRLPPASGNSGASDASESSPSINHARSLVSPAQIPMSYVIGDGRCGQQNNLEHLLESLFDIDLTNDIFDETAYLQAHGGFCDVFMAKSRRHGNIKVAVKRLRIHIFNDKDISKMVFRELKIWSSLEHPNVLPLLGYIMHDKYPALISQWMSRGSLRKYIETTPRTKTINLYLARDIAKGLKYLHDMNIIHSDLKALEQDNILISDNNNPLIADFGISRILTSTNTSWTNLGGSARWMAMELLEFNPGDGTSGTGSGRHTKGTDVWAYGMVVYELLSGSVPYAALKNEFQVASAISKGQTPCIPSSVKPDDRNDKVLWAVCQNCWEKSPANRWSMDAMDRKHVS</sequence>
<organism evidence="3 4">
    <name type="scientific">Schizopora paradoxa</name>
    <dbReference type="NCBI Taxonomy" id="27342"/>
    <lineage>
        <taxon>Eukaryota</taxon>
        <taxon>Fungi</taxon>
        <taxon>Dikarya</taxon>
        <taxon>Basidiomycota</taxon>
        <taxon>Agaricomycotina</taxon>
        <taxon>Agaricomycetes</taxon>
        <taxon>Hymenochaetales</taxon>
        <taxon>Schizoporaceae</taxon>
        <taxon>Schizopora</taxon>
    </lineage>
</organism>
<dbReference type="InterPro" id="IPR011009">
    <property type="entry name" value="Kinase-like_dom_sf"/>
</dbReference>
<feature type="region of interest" description="Disordered" evidence="1">
    <location>
        <begin position="193"/>
        <end position="266"/>
    </location>
</feature>
<dbReference type="Pfam" id="PF07714">
    <property type="entry name" value="PK_Tyr_Ser-Thr"/>
    <property type="match status" value="1"/>
</dbReference>
<reference evidence="3 4" key="1">
    <citation type="submission" date="2015-04" db="EMBL/GenBank/DDBJ databases">
        <title>Complete genome sequence of Schizopora paradoxa KUC8140, a cosmopolitan wood degrader in East Asia.</title>
        <authorList>
            <consortium name="DOE Joint Genome Institute"/>
            <person name="Min B."/>
            <person name="Park H."/>
            <person name="Jang Y."/>
            <person name="Kim J.-J."/>
            <person name="Kim K.H."/>
            <person name="Pangilinan J."/>
            <person name="Lipzen A."/>
            <person name="Riley R."/>
            <person name="Grigoriev I.V."/>
            <person name="Spatafora J.W."/>
            <person name="Choi I.-G."/>
        </authorList>
    </citation>
    <scope>NUCLEOTIDE SEQUENCE [LARGE SCALE GENOMIC DNA]</scope>
    <source>
        <strain evidence="3 4">KUC8140</strain>
    </source>
</reference>
<dbReference type="PROSITE" id="PS50011">
    <property type="entry name" value="PROTEIN_KINASE_DOM"/>
    <property type="match status" value="1"/>
</dbReference>
<dbReference type="InterPro" id="IPR000719">
    <property type="entry name" value="Prot_kinase_dom"/>
</dbReference>
<feature type="domain" description="Protein kinase" evidence="2">
    <location>
        <begin position="436"/>
        <end position="710"/>
    </location>
</feature>
<dbReference type="STRING" id="27342.A0A0H2RGN3"/>
<evidence type="ECO:0000313" key="4">
    <source>
        <dbReference type="Proteomes" id="UP000053477"/>
    </source>
</evidence>
<feature type="region of interest" description="Disordered" evidence="1">
    <location>
        <begin position="360"/>
        <end position="390"/>
    </location>
</feature>
<feature type="compositionally biased region" description="Basic and acidic residues" evidence="1">
    <location>
        <begin position="231"/>
        <end position="252"/>
    </location>
</feature>
<dbReference type="InParanoid" id="A0A0H2RGN3"/>
<keyword evidence="3" id="KW-0418">Kinase</keyword>
<dbReference type="Proteomes" id="UP000053477">
    <property type="component" value="Unassembled WGS sequence"/>
</dbReference>
<feature type="compositionally biased region" description="Low complexity" evidence="1">
    <location>
        <begin position="371"/>
        <end position="388"/>
    </location>
</feature>
<keyword evidence="4" id="KW-1185">Reference proteome</keyword>
<feature type="compositionally biased region" description="Basic residues" evidence="1">
    <location>
        <begin position="253"/>
        <end position="264"/>
    </location>
</feature>
<name>A0A0H2RGN3_9AGAM</name>
<evidence type="ECO:0000313" key="3">
    <source>
        <dbReference type="EMBL" id="KLO08683.1"/>
    </source>
</evidence>
<dbReference type="InterPro" id="IPR051681">
    <property type="entry name" value="Ser/Thr_Kinases-Pseudokinases"/>
</dbReference>
<dbReference type="OrthoDB" id="6071166at2759"/>
<proteinExistence type="predicted"/>
<gene>
    <name evidence="3" type="ORF">SCHPADRAFT_1000763</name>
</gene>
<dbReference type="GO" id="GO:0005524">
    <property type="term" value="F:ATP binding"/>
    <property type="evidence" value="ECO:0007669"/>
    <property type="project" value="InterPro"/>
</dbReference>
<accession>A0A0H2RGN3</accession>
<dbReference type="GO" id="GO:0004674">
    <property type="term" value="F:protein serine/threonine kinase activity"/>
    <property type="evidence" value="ECO:0007669"/>
    <property type="project" value="TreeGrafter"/>
</dbReference>
<dbReference type="InterPro" id="IPR001245">
    <property type="entry name" value="Ser-Thr/Tyr_kinase_cat_dom"/>
</dbReference>
<protein>
    <submittedName>
        <fullName evidence="3">Kinase-like protein</fullName>
    </submittedName>
</protein>
<dbReference type="EMBL" id="KQ086081">
    <property type="protein sequence ID" value="KLO08683.1"/>
    <property type="molecule type" value="Genomic_DNA"/>
</dbReference>
<dbReference type="AlphaFoldDB" id="A0A0H2RGN3"/>
<dbReference type="PANTHER" id="PTHR44329">
    <property type="entry name" value="SERINE/THREONINE-PROTEIN KINASE TNNI3K-RELATED"/>
    <property type="match status" value="1"/>
</dbReference>
<feature type="compositionally biased region" description="Polar residues" evidence="1">
    <location>
        <begin position="193"/>
        <end position="203"/>
    </location>
</feature>
<evidence type="ECO:0000259" key="2">
    <source>
        <dbReference type="PROSITE" id="PS50011"/>
    </source>
</evidence>
<dbReference type="Gene3D" id="1.10.510.10">
    <property type="entry name" value="Transferase(Phosphotransferase) domain 1"/>
    <property type="match status" value="1"/>
</dbReference>
<keyword evidence="3" id="KW-0808">Transferase</keyword>